<dbReference type="Proteomes" id="UP000001307">
    <property type="component" value="Unassembled WGS sequence"/>
</dbReference>
<dbReference type="InParanoid" id="E4XY14"/>
<protein>
    <submittedName>
        <fullName evidence="2">Uncharacterized protein</fullName>
    </submittedName>
</protein>
<feature type="compositionally biased region" description="Acidic residues" evidence="1">
    <location>
        <begin position="62"/>
        <end position="78"/>
    </location>
</feature>
<evidence type="ECO:0000256" key="1">
    <source>
        <dbReference type="SAM" id="MobiDB-lite"/>
    </source>
</evidence>
<sequence length="238" mass="26728">MADRELVSNTLEEVYDSITVLREAYHTLGNKLSEYKNMSETDSSSSSDSSSDSDSTNSESSSSDDETSAMVCDSDDEALSPVFEGKEESYDYISKVAERCHCLFEEAQSMYSEYLKLESKAVEKLRRKDRKARRPAQKRKQVQKRKKIPMAKSGRKSSDKSIVFSCSEKDEKSYDQGSMSSGDELMFRELLADVPSGDVTNKSSTNASIQQYMPIKINPELTEYVMLPGGKALEIKRS</sequence>
<name>E4XY14_OIKDI</name>
<organism evidence="2">
    <name type="scientific">Oikopleura dioica</name>
    <name type="common">Tunicate</name>
    <dbReference type="NCBI Taxonomy" id="34765"/>
    <lineage>
        <taxon>Eukaryota</taxon>
        <taxon>Metazoa</taxon>
        <taxon>Chordata</taxon>
        <taxon>Tunicata</taxon>
        <taxon>Appendicularia</taxon>
        <taxon>Copelata</taxon>
        <taxon>Oikopleuridae</taxon>
        <taxon>Oikopleura</taxon>
    </lineage>
</organism>
<proteinExistence type="predicted"/>
<feature type="region of interest" description="Disordered" evidence="1">
    <location>
        <begin position="33"/>
        <end position="79"/>
    </location>
</feature>
<feature type="compositionally biased region" description="Basic residues" evidence="1">
    <location>
        <begin position="127"/>
        <end position="155"/>
    </location>
</feature>
<feature type="compositionally biased region" description="Low complexity" evidence="1">
    <location>
        <begin position="40"/>
        <end position="61"/>
    </location>
</feature>
<reference evidence="2" key="1">
    <citation type="journal article" date="2010" name="Science">
        <title>Plasticity of animal genome architecture unmasked by rapid evolution of a pelagic tunicate.</title>
        <authorList>
            <person name="Denoeud F."/>
            <person name="Henriet S."/>
            <person name="Mungpakdee S."/>
            <person name="Aury J.M."/>
            <person name="Da Silva C."/>
            <person name="Brinkmann H."/>
            <person name="Mikhaleva J."/>
            <person name="Olsen L.C."/>
            <person name="Jubin C."/>
            <person name="Canestro C."/>
            <person name="Bouquet J.M."/>
            <person name="Danks G."/>
            <person name="Poulain J."/>
            <person name="Campsteijn C."/>
            <person name="Adamski M."/>
            <person name="Cross I."/>
            <person name="Yadetie F."/>
            <person name="Muffato M."/>
            <person name="Louis A."/>
            <person name="Butcher S."/>
            <person name="Tsagkogeorga G."/>
            <person name="Konrad A."/>
            <person name="Singh S."/>
            <person name="Jensen M.F."/>
            <person name="Cong E.H."/>
            <person name="Eikeseth-Otteraa H."/>
            <person name="Noel B."/>
            <person name="Anthouard V."/>
            <person name="Porcel B.M."/>
            <person name="Kachouri-Lafond R."/>
            <person name="Nishino A."/>
            <person name="Ugolini M."/>
            <person name="Chourrout P."/>
            <person name="Nishida H."/>
            <person name="Aasland R."/>
            <person name="Huzurbazar S."/>
            <person name="Westhof E."/>
            <person name="Delsuc F."/>
            <person name="Lehrach H."/>
            <person name="Reinhardt R."/>
            <person name="Weissenbach J."/>
            <person name="Roy S.W."/>
            <person name="Artiguenave F."/>
            <person name="Postlethwait J.H."/>
            <person name="Manak J.R."/>
            <person name="Thompson E.M."/>
            <person name="Jaillon O."/>
            <person name="Du Pasquier L."/>
            <person name="Boudinot P."/>
            <person name="Liberles D.A."/>
            <person name="Volff J.N."/>
            <person name="Philippe H."/>
            <person name="Lenhard B."/>
            <person name="Roest Crollius H."/>
            <person name="Wincker P."/>
            <person name="Chourrout D."/>
        </authorList>
    </citation>
    <scope>NUCLEOTIDE SEQUENCE [LARGE SCALE GENOMIC DNA]</scope>
</reference>
<accession>E4XY14</accession>
<gene>
    <name evidence="2" type="ORF">GSOID_T00007572001</name>
</gene>
<keyword evidence="3" id="KW-1185">Reference proteome</keyword>
<dbReference type="AlphaFoldDB" id="E4XY14"/>
<evidence type="ECO:0000313" key="2">
    <source>
        <dbReference type="EMBL" id="CBY14542.1"/>
    </source>
</evidence>
<evidence type="ECO:0000313" key="3">
    <source>
        <dbReference type="Proteomes" id="UP000001307"/>
    </source>
</evidence>
<dbReference type="EMBL" id="FN653304">
    <property type="protein sequence ID" value="CBY14542.1"/>
    <property type="molecule type" value="Genomic_DNA"/>
</dbReference>
<feature type="region of interest" description="Disordered" evidence="1">
    <location>
        <begin position="125"/>
        <end position="162"/>
    </location>
</feature>